<proteinExistence type="predicted"/>
<evidence type="ECO:0000313" key="1">
    <source>
        <dbReference type="EMBL" id="JAN77759.1"/>
    </source>
</evidence>
<reference evidence="1" key="1">
    <citation type="submission" date="2015-10" db="EMBL/GenBank/DDBJ databases">
        <title>EvidentialGene: Evidence-directed Construction of Complete mRNA Transcriptomes without Genomes.</title>
        <authorList>
            <person name="Gilbert D.G."/>
        </authorList>
    </citation>
    <scope>NUCLEOTIDE SEQUENCE</scope>
</reference>
<dbReference type="EMBL" id="GDIQ01016978">
    <property type="protein sequence ID" value="JAN77759.1"/>
    <property type="molecule type" value="Transcribed_RNA"/>
</dbReference>
<name>A0A0P5FLK2_9CRUS</name>
<accession>A0A0P5FLK2</accession>
<organism evidence="1">
    <name type="scientific">Daphnia magna</name>
    <dbReference type="NCBI Taxonomy" id="35525"/>
    <lineage>
        <taxon>Eukaryota</taxon>
        <taxon>Metazoa</taxon>
        <taxon>Ecdysozoa</taxon>
        <taxon>Arthropoda</taxon>
        <taxon>Crustacea</taxon>
        <taxon>Branchiopoda</taxon>
        <taxon>Diplostraca</taxon>
        <taxon>Cladocera</taxon>
        <taxon>Anomopoda</taxon>
        <taxon>Daphniidae</taxon>
        <taxon>Daphnia</taxon>
    </lineage>
</organism>
<sequence length="123" mass="13811">MVISIETAVSSDCGDPHAQYYLFSSLSSLTGTHSPRKAVVLFIRRSKFTSPLGTPTKLLSDHLISFCRGPDRFFFFSVFSNCLVHYHKERDFHFQSYSLGSCIPGGSSVGKLMKKTQREHSPM</sequence>
<dbReference type="AlphaFoldDB" id="A0A0P5FLK2"/>
<protein>
    <submittedName>
        <fullName evidence="1">Uncharacterized protein</fullName>
    </submittedName>
</protein>